<sequence>MRIRVFTSKLVSLFLIFSFFPLINVKAAASVISVSTANELVNALEDPDIQQINFENNIIIDQRYQEMQIAGTTKIINGNGFSFTTQNMKLLSGPGLQFIHLKDSLINIDSAGSISVENVTNSSIKLFRFTNTFTIKNSQLVDSLMDGSEELKIYDSTLDKSSITKPLLDPLILSNVTFNNSSVGVYSWNSKLENVKMTYSKDAVTSPTTPLTIAAESVSIKNLLIDTDTEKGMLIQKGSVLLEGDTTINGPTQTGISLDKGNLYVKGKIAQTGNAYTIQTTRENVFTTQVHDLYGNLKKYRDQNLNSYYNTADRDGEEPVLADGEELFSTELDPVTFLKQDYTEITGQTDRQDLSIFVKDGKGESKRTRPDRYGEFSFTLTDQPAGSTIYVYAFSPDGNQSKVQKFTVPASQPAVPIYVSSIYNSDKEVSGKTAANAEVFVKKDGVVIGKDAADTQGFFEFKLNSLNVKTNLEVYAQDKKGRKSAVLKKIVDSPFIYTDNMKSETAITGSVTSSTPIKLEALVKGKSVGTATAKKGNSFRINIPKLSPGTAVEVTGYDDERKIKKIVNIKDLTPPAKPSINPVSDQSTSIYGKTEPNAKVKLYIKGSYQKEVKADKYGKYTFTISKQKAGTEIKIIAFDLANNTSQSVIKVIDKTPPKIPTVNKVTYKSKTITGKAEKGSTIYVYRGKQSLGKAVVSSKGNFKVKIKAQKKRSTLTIYAIDKAKNKSKNKYVRVL</sequence>
<dbReference type="EMBL" id="JAESWB010000362">
    <property type="protein sequence ID" value="MBL4954661.1"/>
    <property type="molecule type" value="Genomic_DNA"/>
</dbReference>
<dbReference type="Gene3D" id="2.60.40.10">
    <property type="entry name" value="Immunoglobulins"/>
    <property type="match status" value="3"/>
</dbReference>
<dbReference type="Proteomes" id="UP000623967">
    <property type="component" value="Unassembled WGS sequence"/>
</dbReference>
<name>A0ABS1TTL5_9BACI</name>
<organism evidence="2 3">
    <name type="scientific">Neobacillus paridis</name>
    <dbReference type="NCBI Taxonomy" id="2803862"/>
    <lineage>
        <taxon>Bacteria</taxon>
        <taxon>Bacillati</taxon>
        <taxon>Bacillota</taxon>
        <taxon>Bacilli</taxon>
        <taxon>Bacillales</taxon>
        <taxon>Bacillaceae</taxon>
        <taxon>Neobacillus</taxon>
    </lineage>
</organism>
<accession>A0ABS1TTL5</accession>
<dbReference type="InterPro" id="IPR041498">
    <property type="entry name" value="Big_6"/>
</dbReference>
<comment type="caution">
    <text evidence="2">The sequence shown here is derived from an EMBL/GenBank/DDBJ whole genome shotgun (WGS) entry which is preliminary data.</text>
</comment>
<evidence type="ECO:0000259" key="1">
    <source>
        <dbReference type="Pfam" id="PF17936"/>
    </source>
</evidence>
<feature type="domain" description="Bacterial Ig" evidence="1">
    <location>
        <begin position="421"/>
        <end position="486"/>
    </location>
</feature>
<reference evidence="2 3" key="1">
    <citation type="submission" date="2021-01" db="EMBL/GenBank/DDBJ databases">
        <title>Genome public.</title>
        <authorList>
            <person name="Liu C."/>
            <person name="Sun Q."/>
        </authorList>
    </citation>
    <scope>NUCLEOTIDE SEQUENCE [LARGE SCALE GENOMIC DNA]</scope>
    <source>
        <strain evidence="2 3">YIM B02564</strain>
    </source>
</reference>
<evidence type="ECO:0000313" key="2">
    <source>
        <dbReference type="EMBL" id="MBL4954661.1"/>
    </source>
</evidence>
<feature type="domain" description="Bacterial Ig" evidence="1">
    <location>
        <begin position="657"/>
        <end position="732"/>
    </location>
</feature>
<proteinExistence type="predicted"/>
<dbReference type="InterPro" id="IPR046776">
    <property type="entry name" value="Pectate_lyase_5"/>
</dbReference>
<dbReference type="InterPro" id="IPR013783">
    <property type="entry name" value="Ig-like_fold"/>
</dbReference>
<gene>
    <name evidence="2" type="ORF">JK635_21115</name>
</gene>
<feature type="domain" description="Bacterial Ig" evidence="1">
    <location>
        <begin position="575"/>
        <end position="648"/>
    </location>
</feature>
<protein>
    <recommendedName>
        <fullName evidence="1">Bacterial Ig domain-containing protein</fullName>
    </recommendedName>
</protein>
<dbReference type="Pfam" id="PF17936">
    <property type="entry name" value="Big_6"/>
    <property type="match status" value="3"/>
</dbReference>
<dbReference type="Pfam" id="PF20585">
    <property type="entry name" value="Pectate_lyase_5"/>
    <property type="match status" value="1"/>
</dbReference>
<evidence type="ECO:0000313" key="3">
    <source>
        <dbReference type="Proteomes" id="UP000623967"/>
    </source>
</evidence>
<keyword evidence="3" id="KW-1185">Reference proteome</keyword>